<keyword evidence="1" id="KW-1003">Cell membrane</keyword>
<dbReference type="PANTHER" id="PTHR43649">
    <property type="entry name" value="ARABINOSE-BINDING PROTEIN-RELATED"/>
    <property type="match status" value="1"/>
</dbReference>
<dbReference type="Proteomes" id="UP000007523">
    <property type="component" value="Chromosome"/>
</dbReference>
<dbReference type="RefSeq" id="WP_014372703.1">
    <property type="nucleotide sequence ID" value="NC_016935.1"/>
</dbReference>
<sequence length="507" mass="56291">MKKSHGSLLLVTTLTASMVTACANPSSAPSDQSGNSSAPAGPAKITIMANLHTAEVPSDTIEKMVEEKTNTELTIQWVPDGSYEEKLNAAFATGSLPQATYLKNQTSLLMFRDAIRGGQFWEIGPLLKDYPNLKNLDPNVLNNTSVDGKIYSLYQERPLSRQGVIYRKDWADALGLPEPKTTEDLYQMMKAFKEKDPDKNGKNDTMGLTDRNDLVYGAFKTVASYYGTPNGWGEKDGKLAPEFMFPQYLETMKYFQRLHKEGLINQDFPVTSKTDQQNLFITGKAGMYIGSLSDSQSLYQKLITVNPNMKLDVANRITGPEGKAGIWAIPGYGSAVLFPKSAVKTEAELKQILSFYDKLMGAELGNLIYHGIEGKHFTLVEGKVSQVDDLKLTDREIKPYQALQVGGENTIKGFKESYFKIPVKDKAEKLVKDNNSILIHDPTAPLDSKTYTEKGARLQEGIKDATYKFILGAIDEAGFRSAVEKWQKEGGDKIIEEYNASYQQSKK</sequence>
<evidence type="ECO:0000256" key="2">
    <source>
        <dbReference type="ARBA" id="ARBA00022729"/>
    </source>
</evidence>
<organism evidence="8 9">
    <name type="scientific">Paenibacillus mucilaginosus 3016</name>
    <dbReference type="NCBI Taxonomy" id="1116391"/>
    <lineage>
        <taxon>Bacteria</taxon>
        <taxon>Bacillati</taxon>
        <taxon>Bacillota</taxon>
        <taxon>Bacilli</taxon>
        <taxon>Bacillales</taxon>
        <taxon>Paenibacillaceae</taxon>
        <taxon>Paenibacillus</taxon>
    </lineage>
</organism>
<dbReference type="PROSITE" id="PS51257">
    <property type="entry name" value="PROKAR_LIPOPROTEIN"/>
    <property type="match status" value="1"/>
</dbReference>
<feature type="signal peptide" evidence="7">
    <location>
        <begin position="1"/>
        <end position="23"/>
    </location>
</feature>
<evidence type="ECO:0000256" key="7">
    <source>
        <dbReference type="SAM" id="SignalP"/>
    </source>
</evidence>
<proteinExistence type="predicted"/>
<evidence type="ECO:0000256" key="3">
    <source>
        <dbReference type="ARBA" id="ARBA00023136"/>
    </source>
</evidence>
<protein>
    <submittedName>
        <fullName evidence="8">Family 1 extracellular solute-binding protein</fullName>
    </submittedName>
</protein>
<accession>H6NGK7</accession>
<dbReference type="HOGENOM" id="CLU_021021_3_2_9"/>
<dbReference type="InterPro" id="IPR050490">
    <property type="entry name" value="Bact_solute-bd_prot1"/>
</dbReference>
<dbReference type="SUPFAM" id="SSF53850">
    <property type="entry name" value="Periplasmic binding protein-like II"/>
    <property type="match status" value="1"/>
</dbReference>
<dbReference type="Pfam" id="PF01547">
    <property type="entry name" value="SBP_bac_1"/>
    <property type="match status" value="1"/>
</dbReference>
<keyword evidence="5" id="KW-0449">Lipoprotein</keyword>
<keyword evidence="9" id="KW-1185">Reference proteome</keyword>
<dbReference type="Gene3D" id="3.40.190.10">
    <property type="entry name" value="Periplasmic binding protein-like II"/>
    <property type="match status" value="2"/>
</dbReference>
<dbReference type="AlphaFoldDB" id="H6NGK7"/>
<evidence type="ECO:0000256" key="4">
    <source>
        <dbReference type="ARBA" id="ARBA00023139"/>
    </source>
</evidence>
<dbReference type="KEGG" id="pmq:PM3016_7342"/>
<reference evidence="8 9" key="1">
    <citation type="journal article" date="2012" name="J. Bacteriol.">
        <title>Complete Genome Sequence of Paenibacillus mucilaginosus 3016, a Bacterium Functional as Microbial Fertilizer.</title>
        <authorList>
            <person name="Ma M."/>
            <person name="Wang Z."/>
            <person name="Li L."/>
            <person name="Jiang X."/>
            <person name="Guan D."/>
            <person name="Cao F."/>
            <person name="Chen H."/>
            <person name="Wang X."/>
            <person name="Shen D."/>
            <person name="Du B."/>
            <person name="Li J."/>
        </authorList>
    </citation>
    <scope>NUCLEOTIDE SEQUENCE [LARGE SCALE GENOMIC DNA]</scope>
    <source>
        <strain evidence="8 9">3016</strain>
    </source>
</reference>
<dbReference type="EMBL" id="CP003235">
    <property type="protein sequence ID" value="AFC33910.1"/>
    <property type="molecule type" value="Genomic_DNA"/>
</dbReference>
<evidence type="ECO:0000256" key="1">
    <source>
        <dbReference type="ARBA" id="ARBA00022475"/>
    </source>
</evidence>
<gene>
    <name evidence="8" type="ORF">PM3016_7342</name>
</gene>
<evidence type="ECO:0000256" key="6">
    <source>
        <dbReference type="SAM" id="MobiDB-lite"/>
    </source>
</evidence>
<name>H6NGK7_9BACL</name>
<dbReference type="PANTHER" id="PTHR43649:SF33">
    <property type="entry name" value="POLYGALACTURONAN_RHAMNOGALACTURONAN-BINDING PROTEIN YTCQ"/>
    <property type="match status" value="1"/>
</dbReference>
<evidence type="ECO:0000256" key="5">
    <source>
        <dbReference type="ARBA" id="ARBA00023288"/>
    </source>
</evidence>
<dbReference type="CDD" id="cd13580">
    <property type="entry name" value="PBP2_AlgQ_like_1"/>
    <property type="match status" value="1"/>
</dbReference>
<dbReference type="InterPro" id="IPR006059">
    <property type="entry name" value="SBP"/>
</dbReference>
<feature type="chain" id="PRO_5003604930" evidence="7">
    <location>
        <begin position="24"/>
        <end position="507"/>
    </location>
</feature>
<keyword evidence="4" id="KW-0564">Palmitate</keyword>
<feature type="compositionally biased region" description="Polar residues" evidence="6">
    <location>
        <begin position="23"/>
        <end position="38"/>
    </location>
</feature>
<evidence type="ECO:0000313" key="8">
    <source>
        <dbReference type="EMBL" id="AFC33910.1"/>
    </source>
</evidence>
<keyword evidence="2 7" id="KW-0732">Signal</keyword>
<feature type="region of interest" description="Disordered" evidence="6">
    <location>
        <begin position="23"/>
        <end position="42"/>
    </location>
</feature>
<dbReference type="STRING" id="1116391.PM3016_7342"/>
<evidence type="ECO:0000313" key="9">
    <source>
        <dbReference type="Proteomes" id="UP000007523"/>
    </source>
</evidence>
<keyword evidence="3" id="KW-0472">Membrane</keyword>